<dbReference type="PROSITE" id="PS51352">
    <property type="entry name" value="THIOREDOXIN_2"/>
    <property type="match status" value="1"/>
</dbReference>
<evidence type="ECO:0000259" key="2">
    <source>
        <dbReference type="PROSITE" id="PS51352"/>
    </source>
</evidence>
<reference evidence="3" key="1">
    <citation type="submission" date="2022-09" db="EMBL/GenBank/DDBJ databases">
        <title>Aureispira anguillicida sp. nov., isolated from Leptocephalus of Japanese eel Anguilla japonica.</title>
        <authorList>
            <person name="Yuasa K."/>
            <person name="Mekata T."/>
            <person name="Ikunari K."/>
        </authorList>
    </citation>
    <scope>NUCLEOTIDE SEQUENCE</scope>
    <source>
        <strain evidence="3">EL160426</strain>
    </source>
</reference>
<dbReference type="InterPro" id="IPR050553">
    <property type="entry name" value="Thioredoxin_ResA/DsbE_sf"/>
</dbReference>
<gene>
    <name evidence="3" type="ORF">AsAng_0030030</name>
</gene>
<dbReference type="SUPFAM" id="SSF52833">
    <property type="entry name" value="Thioredoxin-like"/>
    <property type="match status" value="1"/>
</dbReference>
<dbReference type="Gene3D" id="3.40.30.10">
    <property type="entry name" value="Glutaredoxin"/>
    <property type="match status" value="1"/>
</dbReference>
<dbReference type="InterPro" id="IPR036249">
    <property type="entry name" value="Thioredoxin-like_sf"/>
</dbReference>
<evidence type="ECO:0000256" key="1">
    <source>
        <dbReference type="SAM" id="Coils"/>
    </source>
</evidence>
<keyword evidence="1" id="KW-0175">Coiled coil</keyword>
<dbReference type="Pfam" id="PF00578">
    <property type="entry name" value="AhpC-TSA"/>
    <property type="match status" value="1"/>
</dbReference>
<dbReference type="CDD" id="cd02966">
    <property type="entry name" value="TlpA_like_family"/>
    <property type="match status" value="1"/>
</dbReference>
<dbReference type="InterPro" id="IPR013766">
    <property type="entry name" value="Thioredoxin_domain"/>
</dbReference>
<dbReference type="Pfam" id="PF17127">
    <property type="entry name" value="DUF5106"/>
    <property type="match status" value="1"/>
</dbReference>
<dbReference type="InterPro" id="IPR025380">
    <property type="entry name" value="DUF4369"/>
</dbReference>
<protein>
    <submittedName>
        <fullName evidence="3">DUF5106 domain-containing protein</fullName>
    </submittedName>
</protein>
<dbReference type="AlphaFoldDB" id="A0A915YFP5"/>
<dbReference type="PANTHER" id="PTHR42852:SF13">
    <property type="entry name" value="PROTEIN DIPZ"/>
    <property type="match status" value="1"/>
</dbReference>
<dbReference type="GO" id="GO:0016209">
    <property type="term" value="F:antioxidant activity"/>
    <property type="evidence" value="ECO:0007669"/>
    <property type="project" value="InterPro"/>
</dbReference>
<feature type="domain" description="Thioredoxin" evidence="2">
    <location>
        <begin position="334"/>
        <end position="477"/>
    </location>
</feature>
<feature type="coiled-coil region" evidence="1">
    <location>
        <begin position="133"/>
        <end position="180"/>
    </location>
</feature>
<dbReference type="KEGG" id="aup:AsAng_0030030"/>
<name>A0A915YFP5_9BACT</name>
<dbReference type="EMBL" id="AP026867">
    <property type="protein sequence ID" value="BDS12284.1"/>
    <property type="molecule type" value="Genomic_DNA"/>
</dbReference>
<dbReference type="Proteomes" id="UP001060919">
    <property type="component" value="Chromosome"/>
</dbReference>
<dbReference type="RefSeq" id="WP_264793380.1">
    <property type="nucleotide sequence ID" value="NZ_AP026867.1"/>
</dbReference>
<dbReference type="GO" id="GO:0016491">
    <property type="term" value="F:oxidoreductase activity"/>
    <property type="evidence" value="ECO:0007669"/>
    <property type="project" value="InterPro"/>
</dbReference>
<keyword evidence="4" id="KW-1185">Reference proteome</keyword>
<evidence type="ECO:0000313" key="4">
    <source>
        <dbReference type="Proteomes" id="UP001060919"/>
    </source>
</evidence>
<organism evidence="3 4">
    <name type="scientific">Aureispira anguillae</name>
    <dbReference type="NCBI Taxonomy" id="2864201"/>
    <lineage>
        <taxon>Bacteria</taxon>
        <taxon>Pseudomonadati</taxon>
        <taxon>Bacteroidota</taxon>
        <taxon>Saprospiria</taxon>
        <taxon>Saprospirales</taxon>
        <taxon>Saprospiraceae</taxon>
        <taxon>Aureispira</taxon>
    </lineage>
</organism>
<accession>A0A915YFP5</accession>
<proteinExistence type="predicted"/>
<sequence>MRYLLNQWAIVWILMLTTKMLLAKDGYNIRVKIDGYENDTCILAYHMGDKKYINETVTSKNADNEFVFEGEESLEGGLYLVLIKDNNNYFEFLIPNEEDQKELVLSTKLDESRDLSKHLEIEGSKENQVYLDYLKYNAKIQKEKSKLQQKLKEEKQEKRKHKWEANIVALDQKLKKYQLDIIDQNPDYLASKLIAEGMAKAVPETVKKDKMAWFYWTKKHFWDQFDFSDERLIRTPLFKYKMEIYTEKLTIQHPDSVIVAVDWIVQQTLKSKNKKMYRYAAAELLNKYAKSKIICMDAVYVFLGEKYYCSGEADWVDSAQLIKICENVNTAKPLQCGLYAPNVYLKKMDGTPISLYDVKAKYTAIYFWNPNCGSCSKTSDQLIPVYHKYKDRGFEVFGVCSKSWKELDECKKKIKEKGMDFINTSDNAYPLAVAKKRYDLKANPYIVLLDEDKKIIYKRIDPAQLDEILARKLALKKE</sequence>
<dbReference type="InterPro" id="IPR033395">
    <property type="entry name" value="DUF5106"/>
</dbReference>
<dbReference type="Pfam" id="PF14289">
    <property type="entry name" value="DUF4369"/>
    <property type="match status" value="1"/>
</dbReference>
<dbReference type="PANTHER" id="PTHR42852">
    <property type="entry name" value="THIOL:DISULFIDE INTERCHANGE PROTEIN DSBE"/>
    <property type="match status" value="1"/>
</dbReference>
<dbReference type="InterPro" id="IPR000866">
    <property type="entry name" value="AhpC/TSA"/>
</dbReference>
<evidence type="ECO:0000313" key="3">
    <source>
        <dbReference type="EMBL" id="BDS12284.1"/>
    </source>
</evidence>